<dbReference type="GO" id="GO:0035556">
    <property type="term" value="P:intracellular signal transduction"/>
    <property type="evidence" value="ECO:0007669"/>
    <property type="project" value="InterPro"/>
</dbReference>
<dbReference type="SUPFAM" id="SSF55073">
    <property type="entry name" value="Nucleotide cyclase"/>
    <property type="match status" value="2"/>
</dbReference>
<proteinExistence type="predicted"/>
<feature type="region of interest" description="Disordered" evidence="1">
    <location>
        <begin position="1208"/>
        <end position="1250"/>
    </location>
</feature>
<name>A0A835XJQ2_9CHLO</name>
<keyword evidence="4" id="KW-1185">Reference proteome</keyword>
<evidence type="ECO:0000313" key="3">
    <source>
        <dbReference type="EMBL" id="KAG2484650.1"/>
    </source>
</evidence>
<dbReference type="GO" id="GO:0009190">
    <property type="term" value="P:cyclic nucleotide biosynthetic process"/>
    <property type="evidence" value="ECO:0007669"/>
    <property type="project" value="InterPro"/>
</dbReference>
<feature type="region of interest" description="Disordered" evidence="1">
    <location>
        <begin position="1022"/>
        <end position="1041"/>
    </location>
</feature>
<dbReference type="InterPro" id="IPR001054">
    <property type="entry name" value="A/G_cyclase"/>
</dbReference>
<feature type="compositionally biased region" description="Polar residues" evidence="1">
    <location>
        <begin position="1022"/>
        <end position="1034"/>
    </location>
</feature>
<dbReference type="SUPFAM" id="SSF53850">
    <property type="entry name" value="Periplasmic binding protein-like II"/>
    <property type="match status" value="1"/>
</dbReference>
<feature type="region of interest" description="Disordered" evidence="1">
    <location>
        <begin position="1660"/>
        <end position="1687"/>
    </location>
</feature>
<feature type="compositionally biased region" description="Low complexity" evidence="1">
    <location>
        <begin position="1209"/>
        <end position="1222"/>
    </location>
</feature>
<dbReference type="PANTHER" id="PTHR43081">
    <property type="entry name" value="ADENYLATE CYCLASE, TERMINAL-DIFFERENTIATION SPECIFIC-RELATED"/>
    <property type="match status" value="1"/>
</dbReference>
<feature type="region of interest" description="Disordered" evidence="1">
    <location>
        <begin position="865"/>
        <end position="895"/>
    </location>
</feature>
<accession>A0A835XJQ2</accession>
<feature type="region of interest" description="Disordered" evidence="1">
    <location>
        <begin position="2430"/>
        <end position="2449"/>
    </location>
</feature>
<organism evidence="3 4">
    <name type="scientific">Edaphochlamys debaryana</name>
    <dbReference type="NCBI Taxonomy" id="47281"/>
    <lineage>
        <taxon>Eukaryota</taxon>
        <taxon>Viridiplantae</taxon>
        <taxon>Chlorophyta</taxon>
        <taxon>core chlorophytes</taxon>
        <taxon>Chlorophyceae</taxon>
        <taxon>CS clade</taxon>
        <taxon>Chlamydomonadales</taxon>
        <taxon>Chlamydomonadales incertae sedis</taxon>
        <taxon>Edaphochlamys</taxon>
    </lineage>
</organism>
<dbReference type="Proteomes" id="UP000612055">
    <property type="component" value="Unassembled WGS sequence"/>
</dbReference>
<dbReference type="EMBL" id="JAEHOE010000146">
    <property type="protein sequence ID" value="KAG2484650.1"/>
    <property type="molecule type" value="Genomic_DNA"/>
</dbReference>
<dbReference type="Gene3D" id="3.40.190.10">
    <property type="entry name" value="Periplasmic binding protein-like II"/>
    <property type="match status" value="1"/>
</dbReference>
<evidence type="ECO:0000259" key="2">
    <source>
        <dbReference type="PROSITE" id="PS50125"/>
    </source>
</evidence>
<dbReference type="PROSITE" id="PS50125">
    <property type="entry name" value="GUANYLATE_CYCLASE_2"/>
    <property type="match status" value="1"/>
</dbReference>
<dbReference type="InterPro" id="IPR050697">
    <property type="entry name" value="Adenylyl/Guanylyl_Cyclase_3/4"/>
</dbReference>
<gene>
    <name evidence="3" type="ORF">HYH03_016603</name>
</gene>
<comment type="caution">
    <text evidence="3">The sequence shown here is derived from an EMBL/GenBank/DDBJ whole genome shotgun (WGS) entry which is preliminary data.</text>
</comment>
<feature type="domain" description="Guanylate cyclase" evidence="2">
    <location>
        <begin position="651"/>
        <end position="705"/>
    </location>
</feature>
<sequence>MLADPGLPPSQQHAVWLQTTLTTQHIADAGLSVDFSRLADMSGSMLDWSDIFPLFRLSLAIYRGRVQAMPLDGTTTYMLYRRDVVERLSLEVPLTWRGLLRFSDAYQRRRTQALVEAEAVGKREEVSLSWPPHALCMPRGAGCRQMTHLQAIWASLAQTRGSQQGVHFDTTTFEPLLDSPAALEAFAVLAALNAAAAPPEPDESCTLGSLDFARGRCLVSLAGYVPQLRLLIRPEFNATVRMADLRILPLPGSDVAWDRGAGRGGGLVACSRSLCPYATPRPANVEGLEPSPGAEGSTVLVNHAPTSPGSNLAGAVNSHVPLIAQYLGFELLAYLASPERYGPAESSQPDEPLLLTVAPVRESLVATSALRLWGAAGYDEALMREAMLSSIPFTRAHPNRAWDLRMPYYMRYYDVLEDIRQGLLNGTIVTDSAVQAAMWGGGTAGVAASRRRLCIRQAGGARPAQAAAAGGLSSCWAYRRALRGAVPGLRAARPAAAVLQSGALLQGQALRARAGAGAVPPAEAPRRSAQAAQPLLLSEALRRGQAALEAYYVPEDFLPRYLDSLAIVSKANATTAPQEPAAAEGGGPGFSVGAVAASAAIGTLALALLAAVGWALWRRHQRLQDGGDARQWVRLHTEGKGVRLAVNEPVALVVSDIQDSTAAWERLPPAAMHDALQLHHAAVRRLLPQHGGYESSTEGDSFILAFRSVKQAVAFAVDLQAQLLVQPWPQELLEDAAHAEVALDLPDGFPLGLNFRAVAAQAQLSQLQAPMQSHSWDQFAHGHAPGFSAFPHSTEDFCSESSAGGTAATGLLAARADRGVLASAQSGRQKRVSGVVAALTSALRTSLAGTGSGLYGLYGSVPSGHERTRIRQGSSAGGGQGQAEPPSARGQAPPGVRALTLGAATDRAHVTSVMDGMPRGSVDRSYASRRSRSGMLFASMDLPRDASFTVGPTAPSCTAALPSGEGGVGAPRVGGRGGTDHVGIAGLTLVRPAPDFTAPILATVAALTEVLAAGLDPLVPSAPSTGESAGSSQAGPLLTRGAPFLQPPVRAHAAVSPLPCVASYPGSAPRLGLEPASALGLTSPLPGERPEWGAPEADSAFRRAAMPPPTKLLSFAGSAREIHPCEGEEDTMLNRGEGESPPIVGLVTEADELRNLLLAAPLAPPSPLAPPPEALTPGRGLELCSEGSWRSRNALALLGARASNGVLQAEGGASDSPADDAAGPPPPEPLASPLTDLPRPEGPTVSSWALPRATRRRSSLAALGEELFGSAAHALAAAETVFCDGGGGAEVEMVADLEVRSGRTKESVRAFHRSHHHLEWALAAGAASHGGRFHAGGGRPSSAEMPTLPPPPPLEAALRAVSAGRTRWRMLRLPPGTSMATAGAALSQVASANNEEASYHSHKSRGTRTSRPALTAADLAAAVISARGSTHASARGKSAKQQRLRPGSVNAAADSLLTEERWTLRQLLGALRQLLGDRGAGTEPAASLLPEALETLGSATVCPSVPAGSQSAGLGVGYAGLGAGGTTGRVVFRPAGAAVHLLGGAQHQRRGVQCGGACVAAAKAVADMAAGGQVVLSGASVRQLELECGPGGGGKPSGVMVMHLGTYALPRTPGGGQCVKGQGQGRAQAASTLLPEGVISPYSSSAQLQLASSQLYQNPQGTAADAPLSSSTQPGGQPHPARPASLPQAGQQTRLGVLAAFATVSSPAHHLSPAGQGTLTRTDAGAANPLSTFSAECHTSALLPGLPQQPQPQLHAASEPALLATPVQTERLPPAGVPPIASACLQSRAASLGPPRPSCSGALTPGAFVNQQTGRGISKVLNGLTASSVGFSSGPLGSIAPQAVGAIPWAGMAAGRSGVALGAPELRDVFWATTPALSQRLALVPPPRVPDEVRRVAEVYDAPVGRVSYVVVQILAAEALLAWDQALANGALRLFREVAAEQMAAVNARSSGDGTAFGCASGYLLPGAADSPGELRATFASASAAVWWAEELRLSLLSAPWPEELLAHELCEVVEALQCSTPAAVMAPACAKRSSGTAEVSRGRRRRSFTLKPATGPRATRVSIAPSVSNVPPANPPSVTARPVSVATAVAAAGGAALGTGLGRTAPGMSPQPSSSGRPSLAGARFGRPSDCELLGASAAAVPSATQRTASAGGGGSASAKLAAFLMSRSRKRLAGSTLRRRESGGSAIAATAGAAGNGDGAWAPAVSPVSPPASPAVELGTDPMPARGDRPSPSHPLSHARAVAQAQPIREPSPQPLPSPFCTSGGLWPLDATAPLASASTGVGPPPASPPRLQSELAAAGSGVRAGPSPAASVAAEVPFILLRGPRVRAGVATGPAEVILSDATHSTHSLDYTGFAPTGAAKLAAATAAAAASQVLCDEATRQEVAAEAMWAALSGGAGACRAKAASELRRQGAGFIFGSASSATTSVAAPATAGPSATAAASGPSS</sequence>
<evidence type="ECO:0000313" key="4">
    <source>
        <dbReference type="Proteomes" id="UP000612055"/>
    </source>
</evidence>
<dbReference type="OrthoDB" id="2021138at2759"/>
<protein>
    <recommendedName>
        <fullName evidence="2">Guanylate cyclase domain-containing protein</fullName>
    </recommendedName>
</protein>
<dbReference type="Pfam" id="PF00211">
    <property type="entry name" value="Guanylate_cyc"/>
    <property type="match status" value="1"/>
</dbReference>
<feature type="region of interest" description="Disordered" evidence="1">
    <location>
        <begin position="2208"/>
        <end position="2266"/>
    </location>
</feature>
<reference evidence="3" key="1">
    <citation type="journal article" date="2020" name="bioRxiv">
        <title>Comparative genomics of Chlamydomonas.</title>
        <authorList>
            <person name="Craig R.J."/>
            <person name="Hasan A.R."/>
            <person name="Ness R.W."/>
            <person name="Keightley P.D."/>
        </authorList>
    </citation>
    <scope>NUCLEOTIDE SEQUENCE</scope>
    <source>
        <strain evidence="3">CCAP 11/70</strain>
    </source>
</reference>
<dbReference type="InterPro" id="IPR029787">
    <property type="entry name" value="Nucleotide_cyclase"/>
</dbReference>
<feature type="region of interest" description="Disordered" evidence="1">
    <location>
        <begin position="909"/>
        <end position="928"/>
    </location>
</feature>
<feature type="region of interest" description="Disordered" evidence="1">
    <location>
        <begin position="2102"/>
        <end position="2129"/>
    </location>
</feature>
<dbReference type="Gene3D" id="3.30.70.1230">
    <property type="entry name" value="Nucleotide cyclase"/>
    <property type="match status" value="3"/>
</dbReference>
<evidence type="ECO:0000256" key="1">
    <source>
        <dbReference type="SAM" id="MobiDB-lite"/>
    </source>
</evidence>
<dbReference type="PANTHER" id="PTHR43081:SF1">
    <property type="entry name" value="ADENYLATE CYCLASE, TERMINAL-DIFFERENTIATION SPECIFIC"/>
    <property type="match status" value="1"/>
</dbReference>